<dbReference type="GO" id="GO:0016301">
    <property type="term" value="F:kinase activity"/>
    <property type="evidence" value="ECO:0007669"/>
    <property type="project" value="InterPro"/>
</dbReference>
<dbReference type="Proteomes" id="UP000178319">
    <property type="component" value="Unassembled WGS sequence"/>
</dbReference>
<dbReference type="PANTHER" id="PTHR39426">
    <property type="entry name" value="HOMOLOGY TO DEATH-ON-CURING PROTEIN OF PHAGE P1"/>
    <property type="match status" value="1"/>
</dbReference>
<dbReference type="InterPro" id="IPR036597">
    <property type="entry name" value="Fido-like_dom_sf"/>
</dbReference>
<organism evidence="2 3">
    <name type="scientific">Candidatus Blackburnbacteria bacterium RIFCSPHIGHO2_02_FULL_44_20</name>
    <dbReference type="NCBI Taxonomy" id="1797516"/>
    <lineage>
        <taxon>Bacteria</taxon>
        <taxon>Candidatus Blackburniibacteriota</taxon>
    </lineage>
</organism>
<dbReference type="Gene3D" id="1.20.120.1870">
    <property type="entry name" value="Fic/DOC protein, Fido domain"/>
    <property type="match status" value="1"/>
</dbReference>
<feature type="domain" description="Fido" evidence="1">
    <location>
        <begin position="1"/>
        <end position="107"/>
    </location>
</feature>
<gene>
    <name evidence="2" type="ORF">A3D26_01255</name>
</gene>
<dbReference type="PANTHER" id="PTHR39426:SF1">
    <property type="entry name" value="HOMOLOGY TO DEATH-ON-CURING PROTEIN OF PHAGE P1"/>
    <property type="match status" value="1"/>
</dbReference>
<dbReference type="PROSITE" id="PS51459">
    <property type="entry name" value="FIDO"/>
    <property type="match status" value="1"/>
</dbReference>
<accession>A0A1G1V9Z7</accession>
<evidence type="ECO:0000313" key="3">
    <source>
        <dbReference type="Proteomes" id="UP000178319"/>
    </source>
</evidence>
<dbReference type="InterPro" id="IPR053737">
    <property type="entry name" value="Type_II_TA_Toxin"/>
</dbReference>
<name>A0A1G1V9Z7_9BACT</name>
<dbReference type="Pfam" id="PF02661">
    <property type="entry name" value="Fic"/>
    <property type="match status" value="1"/>
</dbReference>
<dbReference type="AlphaFoldDB" id="A0A1G1V9Z7"/>
<dbReference type="EMBL" id="MHBZ01000005">
    <property type="protein sequence ID" value="OGY12193.1"/>
    <property type="molecule type" value="Genomic_DNA"/>
</dbReference>
<dbReference type="SUPFAM" id="SSF140931">
    <property type="entry name" value="Fic-like"/>
    <property type="match status" value="1"/>
</dbReference>
<dbReference type="STRING" id="1797516.A3D26_01255"/>
<dbReference type="InterPro" id="IPR006440">
    <property type="entry name" value="Doc"/>
</dbReference>
<dbReference type="NCBIfam" id="TIGR01550">
    <property type="entry name" value="DOC_P1"/>
    <property type="match status" value="1"/>
</dbReference>
<reference evidence="2 3" key="1">
    <citation type="journal article" date="2016" name="Nat. Commun.">
        <title>Thousands of microbial genomes shed light on interconnected biogeochemical processes in an aquifer system.</title>
        <authorList>
            <person name="Anantharaman K."/>
            <person name="Brown C.T."/>
            <person name="Hug L.A."/>
            <person name="Sharon I."/>
            <person name="Castelle C.J."/>
            <person name="Probst A.J."/>
            <person name="Thomas B.C."/>
            <person name="Singh A."/>
            <person name="Wilkins M.J."/>
            <person name="Karaoz U."/>
            <person name="Brodie E.L."/>
            <person name="Williams K.H."/>
            <person name="Hubbard S.S."/>
            <person name="Banfield J.F."/>
        </authorList>
    </citation>
    <scope>NUCLEOTIDE SEQUENCE [LARGE SCALE GENOMIC DNA]</scope>
</reference>
<comment type="caution">
    <text evidence="2">The sequence shown here is derived from an EMBL/GenBank/DDBJ whole genome shotgun (WGS) entry which is preliminary data.</text>
</comment>
<dbReference type="PIRSF" id="PIRSF018297">
    <property type="entry name" value="Doc"/>
    <property type="match status" value="1"/>
</dbReference>
<dbReference type="InterPro" id="IPR003812">
    <property type="entry name" value="Fido"/>
</dbReference>
<evidence type="ECO:0000313" key="2">
    <source>
        <dbReference type="EMBL" id="OGY12193.1"/>
    </source>
</evidence>
<proteinExistence type="predicted"/>
<evidence type="ECO:0000259" key="1">
    <source>
        <dbReference type="PROSITE" id="PS51459"/>
    </source>
</evidence>
<protein>
    <recommendedName>
        <fullName evidence="1">Fido domain-containing protein</fullName>
    </recommendedName>
</protein>
<sequence>MIKRYGGAHGLRDVGLLESAVARPQASFAGEDFYPTVFEKAAALMHSLLKNHPFVDGNKRTAYASAGIFLELNGFELANLHRASFLFTKKVENTKLTIEQIAAWLKKNSKELGRF</sequence>